<dbReference type="OrthoDB" id="118142at2"/>
<dbReference type="Pfam" id="PF13185">
    <property type="entry name" value="GAF_2"/>
    <property type="match status" value="1"/>
</dbReference>
<dbReference type="Pfam" id="PF07228">
    <property type="entry name" value="SpoIIE"/>
    <property type="match status" value="1"/>
</dbReference>
<accession>A0A5C8Z5Q0</accession>
<dbReference type="InterPro" id="IPR029016">
    <property type="entry name" value="GAF-like_dom_sf"/>
</dbReference>
<feature type="domain" description="GAF" evidence="2">
    <location>
        <begin position="147"/>
        <end position="298"/>
    </location>
</feature>
<reference evidence="5 6" key="1">
    <citation type="submission" date="2019-07" db="EMBL/GenBank/DDBJ databases">
        <title>Quadrisphaera sp. strain DD2A genome sequencing and assembly.</title>
        <authorList>
            <person name="Kim I."/>
        </authorList>
    </citation>
    <scope>NUCLEOTIDE SEQUENCE [LARGE SCALE GENOMIC DNA]</scope>
    <source>
        <strain evidence="5 6">DD2A</strain>
    </source>
</reference>
<dbReference type="Proteomes" id="UP000321234">
    <property type="component" value="Unassembled WGS sequence"/>
</dbReference>
<comment type="caution">
    <text evidence="5">The sequence shown here is derived from an EMBL/GenBank/DDBJ whole genome shotgun (WGS) entry which is preliminary data.</text>
</comment>
<dbReference type="InterPro" id="IPR003018">
    <property type="entry name" value="GAF"/>
</dbReference>
<evidence type="ECO:0000313" key="6">
    <source>
        <dbReference type="Proteomes" id="UP000321234"/>
    </source>
</evidence>
<dbReference type="SMART" id="SM00091">
    <property type="entry name" value="PAS"/>
    <property type="match status" value="1"/>
</dbReference>
<dbReference type="CDD" id="cd00130">
    <property type="entry name" value="PAS"/>
    <property type="match status" value="1"/>
</dbReference>
<sequence length="539" mass="56376">MHLGDDGGTTATVPAGWWLRALASIPDPVAVLGPGWEVLWVSPAAASASGLDPAAVVGRVLWDAVPGTSTSEEPLRRAARTGATTTWEARIGGPRWYELQAVPLDGLLLVVARSADERRRAAEQLADSLERTRLVLEVSTALGAARTLDEVASAVVTVATEKLGADYGGLSVVDWSTRRVRTASRAQIDPAVEEAWADLPLEHAGPAPHVCRTGEELVFERLEDVGALFPEVADRVRRSGLRSGLVVPLVAEDSVVGALTVGWREDGRVSGGVLDVVRASAGATGQAVRRALLLADRASAAEVLQRALLAPLPRGLDVELAARYLPAGRRDHVGGDWHDAVPLDGGRLALVVGDVAGHDVEAAAVMGRASGALRSFLLAVDGLPSRALTAADDAFWRLDVPAPATVVAGVLTPPGRAGARSWRWANAGHPPPLLVPPDGRTRVLSRPPELLLGVDPSTHRTDHVVTVPSGSVLLLHSDGLVERRDRDLDEGTAELAALLGPLVAEHAGASLEELLDALLAAALPGRPADDVVVMAVRTP</sequence>
<dbReference type="SUPFAM" id="SSF55785">
    <property type="entry name" value="PYP-like sensor domain (PAS domain)"/>
    <property type="match status" value="1"/>
</dbReference>
<gene>
    <name evidence="5" type="ORF">FMM08_20850</name>
</gene>
<dbReference type="InterPro" id="IPR001932">
    <property type="entry name" value="PPM-type_phosphatase-like_dom"/>
</dbReference>
<keyword evidence="1" id="KW-0378">Hydrolase</keyword>
<dbReference type="InterPro" id="IPR013656">
    <property type="entry name" value="PAS_4"/>
</dbReference>
<dbReference type="SMART" id="SM00331">
    <property type="entry name" value="PP2C_SIG"/>
    <property type="match status" value="1"/>
</dbReference>
<dbReference type="InterPro" id="IPR036457">
    <property type="entry name" value="PPM-type-like_dom_sf"/>
</dbReference>
<evidence type="ECO:0000313" key="5">
    <source>
        <dbReference type="EMBL" id="TXR52250.1"/>
    </source>
</evidence>
<evidence type="ECO:0000259" key="3">
    <source>
        <dbReference type="SMART" id="SM00091"/>
    </source>
</evidence>
<feature type="domain" description="PPM-type phosphatase" evidence="4">
    <location>
        <begin position="315"/>
        <end position="538"/>
    </location>
</feature>
<dbReference type="PANTHER" id="PTHR43156:SF2">
    <property type="entry name" value="STAGE II SPORULATION PROTEIN E"/>
    <property type="match status" value="1"/>
</dbReference>
<proteinExistence type="predicted"/>
<dbReference type="GO" id="GO:0016791">
    <property type="term" value="F:phosphatase activity"/>
    <property type="evidence" value="ECO:0007669"/>
    <property type="project" value="TreeGrafter"/>
</dbReference>
<dbReference type="InterPro" id="IPR035965">
    <property type="entry name" value="PAS-like_dom_sf"/>
</dbReference>
<name>A0A5C8Z5Q0_9ACTN</name>
<organism evidence="5 6">
    <name type="scientific">Quadrisphaera setariae</name>
    <dbReference type="NCBI Taxonomy" id="2593304"/>
    <lineage>
        <taxon>Bacteria</taxon>
        <taxon>Bacillati</taxon>
        <taxon>Actinomycetota</taxon>
        <taxon>Actinomycetes</taxon>
        <taxon>Kineosporiales</taxon>
        <taxon>Kineosporiaceae</taxon>
        <taxon>Quadrisphaera</taxon>
    </lineage>
</organism>
<evidence type="ECO:0000256" key="1">
    <source>
        <dbReference type="ARBA" id="ARBA00022801"/>
    </source>
</evidence>
<dbReference type="Gene3D" id="3.60.40.10">
    <property type="entry name" value="PPM-type phosphatase domain"/>
    <property type="match status" value="1"/>
</dbReference>
<feature type="domain" description="PAS" evidence="3">
    <location>
        <begin position="16"/>
        <end position="84"/>
    </location>
</feature>
<dbReference type="SUPFAM" id="SSF55781">
    <property type="entry name" value="GAF domain-like"/>
    <property type="match status" value="1"/>
</dbReference>
<dbReference type="Gene3D" id="3.30.450.40">
    <property type="match status" value="1"/>
</dbReference>
<dbReference type="SMART" id="SM00065">
    <property type="entry name" value="GAF"/>
    <property type="match status" value="1"/>
</dbReference>
<dbReference type="InterPro" id="IPR000014">
    <property type="entry name" value="PAS"/>
</dbReference>
<dbReference type="SUPFAM" id="SSF81606">
    <property type="entry name" value="PP2C-like"/>
    <property type="match status" value="1"/>
</dbReference>
<dbReference type="InterPro" id="IPR052016">
    <property type="entry name" value="Bact_Sigma-Reg"/>
</dbReference>
<evidence type="ECO:0000259" key="2">
    <source>
        <dbReference type="SMART" id="SM00065"/>
    </source>
</evidence>
<dbReference type="Pfam" id="PF08448">
    <property type="entry name" value="PAS_4"/>
    <property type="match status" value="1"/>
</dbReference>
<dbReference type="PANTHER" id="PTHR43156">
    <property type="entry name" value="STAGE II SPORULATION PROTEIN E-RELATED"/>
    <property type="match status" value="1"/>
</dbReference>
<dbReference type="EMBL" id="VKAC01000016">
    <property type="protein sequence ID" value="TXR52250.1"/>
    <property type="molecule type" value="Genomic_DNA"/>
</dbReference>
<evidence type="ECO:0000259" key="4">
    <source>
        <dbReference type="SMART" id="SM00331"/>
    </source>
</evidence>
<dbReference type="RefSeq" id="WP_147928269.1">
    <property type="nucleotide sequence ID" value="NZ_VKAC01000016.1"/>
</dbReference>
<dbReference type="Gene3D" id="3.30.450.20">
    <property type="entry name" value="PAS domain"/>
    <property type="match status" value="1"/>
</dbReference>
<protein>
    <submittedName>
        <fullName evidence="5">SpoIIE family protein phosphatase</fullName>
    </submittedName>
</protein>
<keyword evidence="6" id="KW-1185">Reference proteome</keyword>
<dbReference type="AlphaFoldDB" id="A0A5C8Z5Q0"/>